<gene>
    <name evidence="2" type="ORF">NDU88_005188</name>
</gene>
<proteinExistence type="predicted"/>
<keyword evidence="3" id="KW-1185">Reference proteome</keyword>
<evidence type="ECO:0000313" key="3">
    <source>
        <dbReference type="Proteomes" id="UP001066276"/>
    </source>
</evidence>
<protein>
    <submittedName>
        <fullName evidence="2">Uncharacterized protein</fullName>
    </submittedName>
</protein>
<accession>A0AAV7UI20</accession>
<evidence type="ECO:0000313" key="2">
    <source>
        <dbReference type="EMBL" id="KAJ1188427.1"/>
    </source>
</evidence>
<reference evidence="2" key="1">
    <citation type="journal article" date="2022" name="bioRxiv">
        <title>Sequencing and chromosome-scale assembly of the giantPleurodeles waltlgenome.</title>
        <authorList>
            <person name="Brown T."/>
            <person name="Elewa A."/>
            <person name="Iarovenko S."/>
            <person name="Subramanian E."/>
            <person name="Araus A.J."/>
            <person name="Petzold A."/>
            <person name="Susuki M."/>
            <person name="Suzuki K.-i.T."/>
            <person name="Hayashi T."/>
            <person name="Toyoda A."/>
            <person name="Oliveira C."/>
            <person name="Osipova E."/>
            <person name="Leigh N.D."/>
            <person name="Simon A."/>
            <person name="Yun M.H."/>
        </authorList>
    </citation>
    <scope>NUCLEOTIDE SEQUENCE</scope>
    <source>
        <strain evidence="2">20211129_DDA</strain>
        <tissue evidence="2">Liver</tissue>
    </source>
</reference>
<evidence type="ECO:0000256" key="1">
    <source>
        <dbReference type="SAM" id="MobiDB-lite"/>
    </source>
</evidence>
<dbReference type="AlphaFoldDB" id="A0AAV7UI20"/>
<sequence length="162" mass="18509">MFAKPAGKKADCTEKEGQLIPDATLDIDAPVTRSFLENLFTTLRDDIAALKQELAADVKDMRHNMGEMEQRVDSLERGSDNRDEELEEHKREILALRDKTEDLNYQLEALENRSRRCNICIKGVLLQADAGSLKEYVLRLFRYVVPALVEQDIILDHTHRAG</sequence>
<dbReference type="EMBL" id="JANPWB010000005">
    <property type="protein sequence ID" value="KAJ1188427.1"/>
    <property type="molecule type" value="Genomic_DNA"/>
</dbReference>
<organism evidence="2 3">
    <name type="scientific">Pleurodeles waltl</name>
    <name type="common">Iberian ribbed newt</name>
    <dbReference type="NCBI Taxonomy" id="8319"/>
    <lineage>
        <taxon>Eukaryota</taxon>
        <taxon>Metazoa</taxon>
        <taxon>Chordata</taxon>
        <taxon>Craniata</taxon>
        <taxon>Vertebrata</taxon>
        <taxon>Euteleostomi</taxon>
        <taxon>Amphibia</taxon>
        <taxon>Batrachia</taxon>
        <taxon>Caudata</taxon>
        <taxon>Salamandroidea</taxon>
        <taxon>Salamandridae</taxon>
        <taxon>Pleurodelinae</taxon>
        <taxon>Pleurodeles</taxon>
    </lineage>
</organism>
<dbReference type="Gene3D" id="1.20.5.1700">
    <property type="match status" value="1"/>
</dbReference>
<name>A0AAV7UI20_PLEWA</name>
<dbReference type="Proteomes" id="UP001066276">
    <property type="component" value="Chromosome 3_1"/>
</dbReference>
<feature type="region of interest" description="Disordered" evidence="1">
    <location>
        <begin position="66"/>
        <end position="86"/>
    </location>
</feature>
<comment type="caution">
    <text evidence="2">The sequence shown here is derived from an EMBL/GenBank/DDBJ whole genome shotgun (WGS) entry which is preliminary data.</text>
</comment>